<organism evidence="1 2">
    <name type="scientific">Dreissena polymorpha</name>
    <name type="common">Zebra mussel</name>
    <name type="synonym">Mytilus polymorpha</name>
    <dbReference type="NCBI Taxonomy" id="45954"/>
    <lineage>
        <taxon>Eukaryota</taxon>
        <taxon>Metazoa</taxon>
        <taxon>Spiralia</taxon>
        <taxon>Lophotrochozoa</taxon>
        <taxon>Mollusca</taxon>
        <taxon>Bivalvia</taxon>
        <taxon>Autobranchia</taxon>
        <taxon>Heteroconchia</taxon>
        <taxon>Euheterodonta</taxon>
        <taxon>Imparidentia</taxon>
        <taxon>Neoheterodontei</taxon>
        <taxon>Myida</taxon>
        <taxon>Dreissenoidea</taxon>
        <taxon>Dreissenidae</taxon>
        <taxon>Dreissena</taxon>
    </lineage>
</organism>
<protein>
    <submittedName>
        <fullName evidence="1">Uncharacterized protein</fullName>
    </submittedName>
</protein>
<comment type="caution">
    <text evidence="1">The sequence shown here is derived from an EMBL/GenBank/DDBJ whole genome shotgun (WGS) entry which is preliminary data.</text>
</comment>
<evidence type="ECO:0000313" key="1">
    <source>
        <dbReference type="EMBL" id="KAH3774695.1"/>
    </source>
</evidence>
<evidence type="ECO:0000313" key="2">
    <source>
        <dbReference type="Proteomes" id="UP000828390"/>
    </source>
</evidence>
<accession>A0A9D4IHT2</accession>
<dbReference type="AlphaFoldDB" id="A0A9D4IHT2"/>
<dbReference type="EMBL" id="JAIWYP010000009">
    <property type="protein sequence ID" value="KAH3774695.1"/>
    <property type="molecule type" value="Genomic_DNA"/>
</dbReference>
<proteinExistence type="predicted"/>
<dbReference type="Proteomes" id="UP000828390">
    <property type="component" value="Unassembled WGS sequence"/>
</dbReference>
<gene>
    <name evidence="1" type="ORF">DPMN_176083</name>
</gene>
<name>A0A9D4IHT2_DREPO</name>
<sequence>MYSHIKKNAPPLGSHVFQANIIIFELILDIIETKVTTSKTRLFADDGLLYREIRTEADSVELQRDLDALGEWETRRQIHFNP</sequence>
<reference evidence="1" key="1">
    <citation type="journal article" date="2019" name="bioRxiv">
        <title>The Genome of the Zebra Mussel, Dreissena polymorpha: A Resource for Invasive Species Research.</title>
        <authorList>
            <person name="McCartney M.A."/>
            <person name="Auch B."/>
            <person name="Kono T."/>
            <person name="Mallez S."/>
            <person name="Zhang Y."/>
            <person name="Obille A."/>
            <person name="Becker A."/>
            <person name="Abrahante J.E."/>
            <person name="Garbe J."/>
            <person name="Badalamenti J.P."/>
            <person name="Herman A."/>
            <person name="Mangelson H."/>
            <person name="Liachko I."/>
            <person name="Sullivan S."/>
            <person name="Sone E.D."/>
            <person name="Koren S."/>
            <person name="Silverstein K.A.T."/>
            <person name="Beckman K.B."/>
            <person name="Gohl D.M."/>
        </authorList>
    </citation>
    <scope>NUCLEOTIDE SEQUENCE</scope>
    <source>
        <strain evidence="1">Duluth1</strain>
        <tissue evidence="1">Whole animal</tissue>
    </source>
</reference>
<keyword evidence="2" id="KW-1185">Reference proteome</keyword>
<reference evidence="1" key="2">
    <citation type="submission" date="2020-11" db="EMBL/GenBank/DDBJ databases">
        <authorList>
            <person name="McCartney M.A."/>
            <person name="Auch B."/>
            <person name="Kono T."/>
            <person name="Mallez S."/>
            <person name="Becker A."/>
            <person name="Gohl D.M."/>
            <person name="Silverstein K.A.T."/>
            <person name="Koren S."/>
            <person name="Bechman K.B."/>
            <person name="Herman A."/>
            <person name="Abrahante J.E."/>
            <person name="Garbe J."/>
        </authorList>
    </citation>
    <scope>NUCLEOTIDE SEQUENCE</scope>
    <source>
        <strain evidence="1">Duluth1</strain>
        <tissue evidence="1">Whole animal</tissue>
    </source>
</reference>